<comment type="caution">
    <text evidence="1">The sequence shown here is derived from an EMBL/GenBank/DDBJ whole genome shotgun (WGS) entry which is preliminary data.</text>
</comment>
<organism evidence="1 2">
    <name type="scientific">Pseudomonas veronii</name>
    <dbReference type="NCBI Taxonomy" id="76761"/>
    <lineage>
        <taxon>Bacteria</taxon>
        <taxon>Pseudomonadati</taxon>
        <taxon>Pseudomonadota</taxon>
        <taxon>Gammaproteobacteria</taxon>
        <taxon>Pseudomonadales</taxon>
        <taxon>Pseudomonadaceae</taxon>
        <taxon>Pseudomonas</taxon>
    </lineage>
</organism>
<proteinExistence type="predicted"/>
<dbReference type="AlphaFoldDB" id="A0A0R3AYB9"/>
<evidence type="ECO:0000313" key="2">
    <source>
        <dbReference type="Proteomes" id="UP000552560"/>
    </source>
</evidence>
<dbReference type="RefSeq" id="WP_057004942.1">
    <property type="nucleotide sequence ID" value="NZ_CBDFBJ010000002.1"/>
</dbReference>
<reference evidence="1 2" key="1">
    <citation type="journal article" date="2020" name="Front. Microbiol.">
        <title>Genetic Organization of the aprX-lipA2 Operon Affects the Proteolytic Potential of Pseudomonas Species in Milk.</title>
        <authorList>
            <person name="Maier C."/>
            <person name="Huptas C."/>
            <person name="von Neubeck M."/>
            <person name="Scherer S."/>
            <person name="Wenning M."/>
            <person name="Lucking G."/>
        </authorList>
    </citation>
    <scope>NUCLEOTIDE SEQUENCE [LARGE SCALE GENOMIC DNA]</scope>
    <source>
        <strain evidence="1 2">WS 4671</strain>
    </source>
</reference>
<accession>A0A0R3AYB9</accession>
<protein>
    <submittedName>
        <fullName evidence="1">Uncharacterized protein</fullName>
    </submittedName>
</protein>
<dbReference type="Proteomes" id="UP000552560">
    <property type="component" value="Unassembled WGS sequence"/>
</dbReference>
<dbReference type="EMBL" id="JAAQWE010000010">
    <property type="protein sequence ID" value="NMX97437.1"/>
    <property type="molecule type" value="Genomic_DNA"/>
</dbReference>
<evidence type="ECO:0000313" key="1">
    <source>
        <dbReference type="EMBL" id="NMX97437.1"/>
    </source>
</evidence>
<sequence>MNTAALREQISLAHQHEASTGQLAQQLEKQLPHLHSAITLAEGDRNLVMTRFVTAYVDLVPDLLDAANDVAREAGIESQVKPVLKIAEQFFLQPPAILAGHIGLDGLLDEAYLAHRLVEEVNDLYIKHFGQPLIPADTTVANLIAHQLIGETFANQLDEAVHHAVDEMLSEDSFALESVEAYREQLKSLATEAAWKRWPCLSRKLGIELELDQQA</sequence>
<dbReference type="KEGG" id="pvr:PverR02_00325"/>
<gene>
    <name evidence="1" type="ORF">HBO43_12605</name>
</gene>
<dbReference type="GeneID" id="47553582"/>
<dbReference type="OrthoDB" id="5731249at2"/>
<name>A0A0R3AYB9_PSEVE</name>